<accession>A0AAN7KQI1</accession>
<name>A0AAN7KQI1_9MYRT</name>
<evidence type="ECO:0000313" key="1">
    <source>
        <dbReference type="EMBL" id="KAK4771461.1"/>
    </source>
</evidence>
<comment type="caution">
    <text evidence="1">The sequence shown here is derived from an EMBL/GenBank/DDBJ whole genome shotgun (WGS) entry which is preliminary data.</text>
</comment>
<keyword evidence="2" id="KW-1185">Reference proteome</keyword>
<dbReference type="Proteomes" id="UP001345219">
    <property type="component" value="Chromosome 24"/>
</dbReference>
<sequence>MATDVGLLQAHYGAHTYKASCSLTLTDICKLNRAVWRLGRSRGGRQISSVSPNAIFNSVEDRESRAGRKRHFRSCELREREILSLADSDGIPFAFTSSVNLRRQLGASLDLLHREGVRIGITAEVPVPLRSFEVSLFSHLDNR</sequence>
<protein>
    <submittedName>
        <fullName evidence="1">Uncharacterized protein</fullName>
    </submittedName>
</protein>
<gene>
    <name evidence="1" type="ORF">SAY87_031993</name>
</gene>
<organism evidence="1 2">
    <name type="scientific">Trapa incisa</name>
    <dbReference type="NCBI Taxonomy" id="236973"/>
    <lineage>
        <taxon>Eukaryota</taxon>
        <taxon>Viridiplantae</taxon>
        <taxon>Streptophyta</taxon>
        <taxon>Embryophyta</taxon>
        <taxon>Tracheophyta</taxon>
        <taxon>Spermatophyta</taxon>
        <taxon>Magnoliopsida</taxon>
        <taxon>eudicotyledons</taxon>
        <taxon>Gunneridae</taxon>
        <taxon>Pentapetalae</taxon>
        <taxon>rosids</taxon>
        <taxon>malvids</taxon>
        <taxon>Myrtales</taxon>
        <taxon>Lythraceae</taxon>
        <taxon>Trapa</taxon>
    </lineage>
</organism>
<evidence type="ECO:0000313" key="2">
    <source>
        <dbReference type="Proteomes" id="UP001345219"/>
    </source>
</evidence>
<dbReference type="AlphaFoldDB" id="A0AAN7KQI1"/>
<dbReference type="EMBL" id="JAXIOK010000005">
    <property type="protein sequence ID" value="KAK4771461.1"/>
    <property type="molecule type" value="Genomic_DNA"/>
</dbReference>
<proteinExistence type="predicted"/>
<reference evidence="1 2" key="1">
    <citation type="journal article" date="2023" name="Hortic Res">
        <title>Pangenome of water caltrop reveals structural variations and asymmetric subgenome divergence after allopolyploidization.</title>
        <authorList>
            <person name="Zhang X."/>
            <person name="Chen Y."/>
            <person name="Wang L."/>
            <person name="Yuan Y."/>
            <person name="Fang M."/>
            <person name="Shi L."/>
            <person name="Lu R."/>
            <person name="Comes H.P."/>
            <person name="Ma Y."/>
            <person name="Chen Y."/>
            <person name="Huang G."/>
            <person name="Zhou Y."/>
            <person name="Zheng Z."/>
            <person name="Qiu Y."/>
        </authorList>
    </citation>
    <scope>NUCLEOTIDE SEQUENCE [LARGE SCALE GENOMIC DNA]</scope>
    <source>
        <tissue evidence="1">Roots</tissue>
    </source>
</reference>